<dbReference type="PROSITE" id="PS50082">
    <property type="entry name" value="WD_REPEATS_2"/>
    <property type="match status" value="4"/>
</dbReference>
<dbReference type="FunFam" id="2.130.10.10:FF:000899">
    <property type="entry name" value="Chromosome 15, whole genome shotgun sequence"/>
    <property type="match status" value="1"/>
</dbReference>
<dbReference type="PRINTS" id="PR00320">
    <property type="entry name" value="GPROTEINBRPT"/>
</dbReference>
<protein>
    <submittedName>
        <fullName evidence="7">WD40 repeat-like protein</fullName>
    </submittedName>
</protein>
<dbReference type="PANTHER" id="PTHR19865:SF0">
    <property type="entry name" value="U3 SMALL NUCLEOLAR RNA-INTERACTING PROTEIN 2"/>
    <property type="match status" value="1"/>
</dbReference>
<evidence type="ECO:0000256" key="5">
    <source>
        <dbReference type="PROSITE-ProRule" id="PRU00221"/>
    </source>
</evidence>
<dbReference type="SUPFAM" id="SSF50978">
    <property type="entry name" value="WD40 repeat-like"/>
    <property type="match status" value="1"/>
</dbReference>
<dbReference type="InterPro" id="IPR019775">
    <property type="entry name" value="WD40_repeat_CS"/>
</dbReference>
<dbReference type="STRING" id="670483.S7RHD5"/>
<dbReference type="OMA" id="CSLRIWK"/>
<dbReference type="KEGG" id="gtr:GLOTRDRAFT_117868"/>
<proteinExistence type="predicted"/>
<dbReference type="GO" id="GO:0032040">
    <property type="term" value="C:small-subunit processome"/>
    <property type="evidence" value="ECO:0007669"/>
    <property type="project" value="TreeGrafter"/>
</dbReference>
<dbReference type="InterPro" id="IPR020472">
    <property type="entry name" value="WD40_PAC1"/>
</dbReference>
<dbReference type="GO" id="GO:0034511">
    <property type="term" value="F:U3 snoRNA binding"/>
    <property type="evidence" value="ECO:0007669"/>
    <property type="project" value="InterPro"/>
</dbReference>
<name>S7RHD5_GLOTA</name>
<evidence type="ECO:0000256" key="2">
    <source>
        <dbReference type="ARBA" id="ARBA00022574"/>
    </source>
</evidence>
<dbReference type="InterPro" id="IPR001680">
    <property type="entry name" value="WD40_rpt"/>
</dbReference>
<feature type="repeat" description="WD" evidence="5">
    <location>
        <begin position="165"/>
        <end position="206"/>
    </location>
</feature>
<dbReference type="Pfam" id="PF00400">
    <property type="entry name" value="WD40"/>
    <property type="match status" value="5"/>
</dbReference>
<reference evidence="7 8" key="1">
    <citation type="journal article" date="2012" name="Science">
        <title>The Paleozoic origin of enzymatic lignin decomposition reconstructed from 31 fungal genomes.</title>
        <authorList>
            <person name="Floudas D."/>
            <person name="Binder M."/>
            <person name="Riley R."/>
            <person name="Barry K."/>
            <person name="Blanchette R.A."/>
            <person name="Henrissat B."/>
            <person name="Martinez A.T."/>
            <person name="Otillar R."/>
            <person name="Spatafora J.W."/>
            <person name="Yadav J.S."/>
            <person name="Aerts A."/>
            <person name="Benoit I."/>
            <person name="Boyd A."/>
            <person name="Carlson A."/>
            <person name="Copeland A."/>
            <person name="Coutinho P.M."/>
            <person name="de Vries R.P."/>
            <person name="Ferreira P."/>
            <person name="Findley K."/>
            <person name="Foster B."/>
            <person name="Gaskell J."/>
            <person name="Glotzer D."/>
            <person name="Gorecki P."/>
            <person name="Heitman J."/>
            <person name="Hesse C."/>
            <person name="Hori C."/>
            <person name="Igarashi K."/>
            <person name="Jurgens J.A."/>
            <person name="Kallen N."/>
            <person name="Kersten P."/>
            <person name="Kohler A."/>
            <person name="Kuees U."/>
            <person name="Kumar T.K.A."/>
            <person name="Kuo A."/>
            <person name="LaButti K."/>
            <person name="Larrondo L.F."/>
            <person name="Lindquist E."/>
            <person name="Ling A."/>
            <person name="Lombard V."/>
            <person name="Lucas S."/>
            <person name="Lundell T."/>
            <person name="Martin R."/>
            <person name="McLaughlin D.J."/>
            <person name="Morgenstern I."/>
            <person name="Morin E."/>
            <person name="Murat C."/>
            <person name="Nagy L.G."/>
            <person name="Nolan M."/>
            <person name="Ohm R.A."/>
            <person name="Patyshakuliyeva A."/>
            <person name="Rokas A."/>
            <person name="Ruiz-Duenas F.J."/>
            <person name="Sabat G."/>
            <person name="Salamov A."/>
            <person name="Samejima M."/>
            <person name="Schmutz J."/>
            <person name="Slot J.C."/>
            <person name="St John F."/>
            <person name="Stenlid J."/>
            <person name="Sun H."/>
            <person name="Sun S."/>
            <person name="Syed K."/>
            <person name="Tsang A."/>
            <person name="Wiebenga A."/>
            <person name="Young D."/>
            <person name="Pisabarro A."/>
            <person name="Eastwood D.C."/>
            <person name="Martin F."/>
            <person name="Cullen D."/>
            <person name="Grigoriev I.V."/>
            <person name="Hibbett D.S."/>
        </authorList>
    </citation>
    <scope>NUCLEOTIDE SEQUENCE [LARGE SCALE GENOMIC DNA]</scope>
    <source>
        <strain evidence="7 8">ATCC 11539</strain>
    </source>
</reference>
<dbReference type="HOGENOM" id="CLU_014017_1_0_1"/>
<evidence type="ECO:0000256" key="4">
    <source>
        <dbReference type="ARBA" id="ARBA00023242"/>
    </source>
</evidence>
<dbReference type="InterPro" id="IPR015943">
    <property type="entry name" value="WD40/YVTN_repeat-like_dom_sf"/>
</dbReference>
<dbReference type="Gene3D" id="2.130.10.10">
    <property type="entry name" value="YVTN repeat-like/Quinoprotein amine dehydrogenase"/>
    <property type="match status" value="2"/>
</dbReference>
<dbReference type="SMART" id="SM00320">
    <property type="entry name" value="WD40"/>
    <property type="match status" value="6"/>
</dbReference>
<keyword evidence="2 5" id="KW-0853">WD repeat</keyword>
<keyword evidence="3" id="KW-0677">Repeat</keyword>
<dbReference type="OrthoDB" id="189968at2759"/>
<feature type="region of interest" description="Disordered" evidence="6">
    <location>
        <begin position="1"/>
        <end position="94"/>
    </location>
</feature>
<organism evidence="7 8">
    <name type="scientific">Gloeophyllum trabeum (strain ATCC 11539 / FP-39264 / Madison 617)</name>
    <name type="common">Brown rot fungus</name>
    <dbReference type="NCBI Taxonomy" id="670483"/>
    <lineage>
        <taxon>Eukaryota</taxon>
        <taxon>Fungi</taxon>
        <taxon>Dikarya</taxon>
        <taxon>Basidiomycota</taxon>
        <taxon>Agaricomycotina</taxon>
        <taxon>Agaricomycetes</taxon>
        <taxon>Gloeophyllales</taxon>
        <taxon>Gloeophyllaceae</taxon>
        <taxon>Gloeophyllum</taxon>
    </lineage>
</organism>
<feature type="repeat" description="WD" evidence="5">
    <location>
        <begin position="307"/>
        <end position="340"/>
    </location>
</feature>
<evidence type="ECO:0000313" key="7">
    <source>
        <dbReference type="EMBL" id="EPQ51979.1"/>
    </source>
</evidence>
<dbReference type="eggNOG" id="KOG0299">
    <property type="taxonomic scope" value="Eukaryota"/>
</dbReference>
<evidence type="ECO:0000256" key="1">
    <source>
        <dbReference type="ARBA" id="ARBA00004123"/>
    </source>
</evidence>
<evidence type="ECO:0000256" key="3">
    <source>
        <dbReference type="ARBA" id="ARBA00022737"/>
    </source>
</evidence>
<feature type="compositionally biased region" description="Low complexity" evidence="6">
    <location>
        <begin position="33"/>
        <end position="48"/>
    </location>
</feature>
<keyword evidence="8" id="KW-1185">Reference proteome</keyword>
<evidence type="ECO:0000313" key="8">
    <source>
        <dbReference type="Proteomes" id="UP000030669"/>
    </source>
</evidence>
<keyword evidence="4" id="KW-0539">Nucleus</keyword>
<dbReference type="CDD" id="cd00200">
    <property type="entry name" value="WD40"/>
    <property type="match status" value="1"/>
</dbReference>
<dbReference type="InterPro" id="IPR039241">
    <property type="entry name" value="Rrp9-like"/>
</dbReference>
<dbReference type="AlphaFoldDB" id="S7RHD5"/>
<gene>
    <name evidence="7" type="ORF">GLOTRDRAFT_117868</name>
</gene>
<feature type="repeat" description="WD" evidence="5">
    <location>
        <begin position="223"/>
        <end position="264"/>
    </location>
</feature>
<dbReference type="GeneID" id="19300407"/>
<dbReference type="PROSITE" id="PS00678">
    <property type="entry name" value="WD_REPEATS_1"/>
    <property type="match status" value="1"/>
</dbReference>
<dbReference type="EMBL" id="KB469309">
    <property type="protein sequence ID" value="EPQ51979.1"/>
    <property type="molecule type" value="Genomic_DNA"/>
</dbReference>
<dbReference type="PROSITE" id="PS50294">
    <property type="entry name" value="WD_REPEATS_REGION"/>
    <property type="match status" value="2"/>
</dbReference>
<accession>S7RHD5</accession>
<dbReference type="PANTHER" id="PTHR19865">
    <property type="entry name" value="U3 SMALL NUCLEOLAR RNA INTERACTING PROTEIN 2"/>
    <property type="match status" value="1"/>
</dbReference>
<evidence type="ECO:0000256" key="6">
    <source>
        <dbReference type="SAM" id="MobiDB-lite"/>
    </source>
</evidence>
<dbReference type="RefSeq" id="XP_007869839.1">
    <property type="nucleotide sequence ID" value="XM_007871648.1"/>
</dbReference>
<comment type="subcellular location">
    <subcellularLocation>
        <location evidence="1">Nucleus</location>
    </subcellularLocation>
</comment>
<dbReference type="InterPro" id="IPR036322">
    <property type="entry name" value="WD40_repeat_dom_sf"/>
</dbReference>
<sequence>MPDSFFATQKPRKRKRATTSDAPKKFARTANGKPKSSTSNSKSPSSSKAKPKPRATRDEELSSGTGSDVGIDDMDLRAEDVEEGSGDELENETPAEKRLRLAKLYLESVKEGLKRGEDEFDAAEIDRELISERLKKDVLEEKGKVWLWVADEFDFSTLPTTTLRTRGHRLSVTSAVASEDARFLFTAGKEGSIIKWDLPTGKKLAVFHKVRKEGKGKEKAGEVKGHTDEVLALALSTDGKYLASGGKDRKVVVWDAEQGEWVKAFGGHKDLISGLTFRKNTQQLYSASFDRTLKLFDLSVMGYVETLFGHQDCIQAVDALKGETAVSVGGRDRTVRFWKIVDQTQLVFRGGGRSKVREVLEGGALEGLDEDGEEEGQRRKEREQRYVEGSVECVAMLDESTFVSGGDSGSICLWTTQKKKPVFTQALAHGLHETHSETEGLIQTPRWVTSIAALRYSDLFASGSWEGSIRIWKLDQKLKSFSLVGTVPAPGIINSLQIISPPKGAVDNIPWAKQEDVRLPNGNGVNGVKKSKASDVGSLLLVAGVGQEMRFGRWLKLKNGGEGGEGAVNCALVIALHPRTLDS</sequence>
<feature type="repeat" description="WD" evidence="5">
    <location>
        <begin position="265"/>
        <end position="306"/>
    </location>
</feature>
<dbReference type="Proteomes" id="UP000030669">
    <property type="component" value="Unassembled WGS sequence"/>
</dbReference>
<feature type="compositionally biased region" description="Acidic residues" evidence="6">
    <location>
        <begin position="80"/>
        <end position="93"/>
    </location>
</feature>